<evidence type="ECO:0000256" key="3">
    <source>
        <dbReference type="ARBA" id="ARBA00023136"/>
    </source>
</evidence>
<evidence type="ECO:0000256" key="4">
    <source>
        <dbReference type="SAM" id="Phobius"/>
    </source>
</evidence>
<feature type="domain" description="HAMP" evidence="5">
    <location>
        <begin position="354"/>
        <end position="400"/>
    </location>
</feature>
<dbReference type="CDD" id="cd06225">
    <property type="entry name" value="HAMP"/>
    <property type="match status" value="1"/>
</dbReference>
<name>A0ABV5AI26_9BACL</name>
<proteinExistence type="predicted"/>
<comment type="subcellular location">
    <subcellularLocation>
        <location evidence="1">Cell membrane</location>
    </subcellularLocation>
</comment>
<dbReference type="PROSITE" id="PS50885">
    <property type="entry name" value="HAMP"/>
    <property type="match status" value="1"/>
</dbReference>
<keyword evidence="3 4" id="KW-0472">Membrane</keyword>
<reference evidence="6 7" key="1">
    <citation type="journal article" date="2024" name="Int. J. Mol. Sci.">
        <title>Exploration of Alicyclobacillus spp. Genome in Search of Antibiotic Resistance.</title>
        <authorList>
            <person name="Bucka-Kolendo J."/>
            <person name="Kiousi D.E."/>
            <person name="Dekowska A."/>
            <person name="Mikolajczuk-Szczyrba A."/>
            <person name="Karadedos D.M."/>
            <person name="Michael P."/>
            <person name="Galanis A."/>
            <person name="Sokolowska B."/>
        </authorList>
    </citation>
    <scope>NUCLEOTIDE SEQUENCE [LARGE SCALE GENOMIC DNA]</scope>
    <source>
        <strain evidence="6 7">KKP 3000</strain>
    </source>
</reference>
<protein>
    <submittedName>
        <fullName evidence="6">Methyl-accepting chemotaxis protein</fullName>
    </submittedName>
</protein>
<keyword evidence="4" id="KW-1133">Transmembrane helix</keyword>
<dbReference type="RefSeq" id="WP_275475026.1">
    <property type="nucleotide sequence ID" value="NZ_CP162940.1"/>
</dbReference>
<evidence type="ECO:0000256" key="1">
    <source>
        <dbReference type="ARBA" id="ARBA00004236"/>
    </source>
</evidence>
<dbReference type="InterPro" id="IPR003660">
    <property type="entry name" value="HAMP_dom"/>
</dbReference>
<evidence type="ECO:0000313" key="6">
    <source>
        <dbReference type="EMBL" id="MFB5191914.1"/>
    </source>
</evidence>
<evidence type="ECO:0000256" key="2">
    <source>
        <dbReference type="ARBA" id="ARBA00022475"/>
    </source>
</evidence>
<comment type="caution">
    <text evidence="6">The sequence shown here is derived from an EMBL/GenBank/DDBJ whole genome shotgun (WGS) entry which is preliminary data.</text>
</comment>
<organism evidence="6 7">
    <name type="scientific">Alicyclobacillus fastidiosus</name>
    <dbReference type="NCBI Taxonomy" id="392011"/>
    <lineage>
        <taxon>Bacteria</taxon>
        <taxon>Bacillati</taxon>
        <taxon>Bacillota</taxon>
        <taxon>Bacilli</taxon>
        <taxon>Bacillales</taxon>
        <taxon>Alicyclobacillaceae</taxon>
        <taxon>Alicyclobacillus</taxon>
    </lineage>
</organism>
<dbReference type="Proteomes" id="UP001579974">
    <property type="component" value="Unassembled WGS sequence"/>
</dbReference>
<keyword evidence="2" id="KW-1003">Cell membrane</keyword>
<keyword evidence="7" id="KW-1185">Reference proteome</keyword>
<keyword evidence="4" id="KW-0812">Transmembrane</keyword>
<evidence type="ECO:0000259" key="5">
    <source>
        <dbReference type="PROSITE" id="PS50885"/>
    </source>
</evidence>
<evidence type="ECO:0000313" key="7">
    <source>
        <dbReference type="Proteomes" id="UP001579974"/>
    </source>
</evidence>
<accession>A0ABV5AI26</accession>
<gene>
    <name evidence="6" type="ORF">KKP3000_000702</name>
</gene>
<sequence length="522" mass="58546">MSKSKVSLRRYFLKRTLFVLLVIGLLSGVIQLYFMNQHIKVEINDQANLLSQGVEQGITETNLASNGIEYQIDSKMAMYSKYIATLLKGRQLDQISQGDLDSIRDQLGLAGITLFAQRGNDIVGVKATDPGEVGFSLKKIGYLQAGEALLHGQQVKIPGSPFSQGNLIVLPIAQSGSHQGKPSFFKYAYYHVPGSSYIIDPYIQANEVYQFTNSVGPNAWISHMKQSNSDIEEIAVLNPKVFADPSLATRIYPPLKKVVFGSYTYGNSQDTSVLKKMITDPQKVTYTQRENGHRVYKVFLPIKNGQVLYVALNYDKLSQPIYRLSIVLIVLGLVGSIVLFMITARFFSRIYDNIHKIKSQIKRLETRDFTARSEVKDGGELTELSESTNRMVETLQAVLRDTGEQAKKTQRFSVLLESDSSQTMEKVYALSMKETTDGRAAADEFMYFLDLVEVKLKGNSKSDDLTLLDEIDEIRRLMKERTESTTDMTLTLSDLLKSLHDESRELSGIANSLLQNLSGFKL</sequence>
<dbReference type="SMART" id="SM00304">
    <property type="entry name" value="HAMP"/>
    <property type="match status" value="1"/>
</dbReference>
<dbReference type="Gene3D" id="6.10.340.10">
    <property type="match status" value="1"/>
</dbReference>
<feature type="transmembrane region" description="Helical" evidence="4">
    <location>
        <begin position="321"/>
        <end position="347"/>
    </location>
</feature>
<dbReference type="EMBL" id="JBDXSU010000015">
    <property type="protein sequence ID" value="MFB5191914.1"/>
    <property type="molecule type" value="Genomic_DNA"/>
</dbReference>
<feature type="transmembrane region" description="Helical" evidence="4">
    <location>
        <begin position="12"/>
        <end position="34"/>
    </location>
</feature>